<dbReference type="Pfam" id="PF01230">
    <property type="entry name" value="HIT"/>
    <property type="match status" value="1"/>
</dbReference>
<dbReference type="InterPro" id="IPR011146">
    <property type="entry name" value="HIT-like"/>
</dbReference>
<dbReference type="InterPro" id="IPR052908">
    <property type="entry name" value="AP-4-A_phosphorylase"/>
</dbReference>
<name>A0A1G2M2S2_9BACT</name>
<dbReference type="InterPro" id="IPR036265">
    <property type="entry name" value="HIT-like_sf"/>
</dbReference>
<proteinExistence type="predicted"/>
<dbReference type="PANTHER" id="PTHR42997">
    <property type="entry name" value="HIT FAMILY HYDROLASE"/>
    <property type="match status" value="1"/>
</dbReference>
<dbReference type="SUPFAM" id="SSF54197">
    <property type="entry name" value="HIT-like"/>
    <property type="match status" value="1"/>
</dbReference>
<dbReference type="PANTHER" id="PTHR42997:SF1">
    <property type="entry name" value="AP-4-A PHOSPHORYLASE"/>
    <property type="match status" value="1"/>
</dbReference>
<feature type="domain" description="HIT" evidence="2">
    <location>
        <begin position="11"/>
        <end position="116"/>
    </location>
</feature>
<protein>
    <recommendedName>
        <fullName evidence="2">HIT domain-containing protein</fullName>
    </recommendedName>
</protein>
<sequence>MLYQDFLKEMKVCPFCAGKDRIIAETDRAFLTYALAPYYQHHLLVIPKRHVHSRDELTAEEKADIDALQLQGLKALKNLGHENVTFLERDGNTKNKSVEHMHFHLIPEILIGDLDHVGEPRKVLTQIQIDETVAEVSRALGK</sequence>
<accession>A0A1G2M2S2</accession>
<dbReference type="Gene3D" id="3.30.428.10">
    <property type="entry name" value="HIT-like"/>
    <property type="match status" value="1"/>
</dbReference>
<gene>
    <name evidence="3" type="ORF">A2664_01770</name>
</gene>
<evidence type="ECO:0000313" key="4">
    <source>
        <dbReference type="Proteomes" id="UP000178873"/>
    </source>
</evidence>
<dbReference type="Proteomes" id="UP000178873">
    <property type="component" value="Unassembled WGS sequence"/>
</dbReference>
<dbReference type="STRING" id="1802301.A2664_01770"/>
<dbReference type="EMBL" id="MHRF01000007">
    <property type="protein sequence ID" value="OHA18178.1"/>
    <property type="molecule type" value="Genomic_DNA"/>
</dbReference>
<dbReference type="AlphaFoldDB" id="A0A1G2M2S2"/>
<organism evidence="3 4">
    <name type="scientific">Candidatus Taylorbacteria bacterium RIFCSPHIGHO2_01_FULL_46_22b</name>
    <dbReference type="NCBI Taxonomy" id="1802301"/>
    <lineage>
        <taxon>Bacteria</taxon>
        <taxon>Candidatus Tayloriibacteriota</taxon>
    </lineage>
</organism>
<dbReference type="PROSITE" id="PS51084">
    <property type="entry name" value="HIT_2"/>
    <property type="match status" value="1"/>
</dbReference>
<evidence type="ECO:0000256" key="1">
    <source>
        <dbReference type="PROSITE-ProRule" id="PRU00464"/>
    </source>
</evidence>
<comment type="caution">
    <text evidence="3">The sequence shown here is derived from an EMBL/GenBank/DDBJ whole genome shotgun (WGS) entry which is preliminary data.</text>
</comment>
<reference evidence="3 4" key="1">
    <citation type="journal article" date="2016" name="Nat. Commun.">
        <title>Thousands of microbial genomes shed light on interconnected biogeochemical processes in an aquifer system.</title>
        <authorList>
            <person name="Anantharaman K."/>
            <person name="Brown C.T."/>
            <person name="Hug L.A."/>
            <person name="Sharon I."/>
            <person name="Castelle C.J."/>
            <person name="Probst A.J."/>
            <person name="Thomas B.C."/>
            <person name="Singh A."/>
            <person name="Wilkins M.J."/>
            <person name="Karaoz U."/>
            <person name="Brodie E.L."/>
            <person name="Williams K.H."/>
            <person name="Hubbard S.S."/>
            <person name="Banfield J.F."/>
        </authorList>
    </citation>
    <scope>NUCLEOTIDE SEQUENCE [LARGE SCALE GENOMIC DNA]</scope>
</reference>
<dbReference type="GO" id="GO:0003824">
    <property type="term" value="F:catalytic activity"/>
    <property type="evidence" value="ECO:0007669"/>
    <property type="project" value="InterPro"/>
</dbReference>
<evidence type="ECO:0000259" key="2">
    <source>
        <dbReference type="PROSITE" id="PS51084"/>
    </source>
</evidence>
<evidence type="ECO:0000313" key="3">
    <source>
        <dbReference type="EMBL" id="OHA18178.1"/>
    </source>
</evidence>
<feature type="short sequence motif" description="Histidine triad motif" evidence="1">
    <location>
        <begin position="100"/>
        <end position="104"/>
    </location>
</feature>